<feature type="compositionally biased region" description="Low complexity" evidence="1">
    <location>
        <begin position="149"/>
        <end position="160"/>
    </location>
</feature>
<evidence type="ECO:0000313" key="2">
    <source>
        <dbReference type="EMBL" id="KKZ62673.1"/>
    </source>
</evidence>
<feature type="region of interest" description="Disordered" evidence="1">
    <location>
        <begin position="1"/>
        <end position="40"/>
    </location>
</feature>
<comment type="caution">
    <text evidence="2">The sequence shown here is derived from an EMBL/GenBank/DDBJ whole genome shotgun (WGS) entry which is preliminary data.</text>
</comment>
<protein>
    <submittedName>
        <fullName evidence="2">Uncharacterized protein</fullName>
    </submittedName>
</protein>
<name>A0A0G2HX50_9EURO</name>
<organism evidence="2 3">
    <name type="scientific">[Emmonsia] crescens</name>
    <dbReference type="NCBI Taxonomy" id="73230"/>
    <lineage>
        <taxon>Eukaryota</taxon>
        <taxon>Fungi</taxon>
        <taxon>Dikarya</taxon>
        <taxon>Ascomycota</taxon>
        <taxon>Pezizomycotina</taxon>
        <taxon>Eurotiomycetes</taxon>
        <taxon>Eurotiomycetidae</taxon>
        <taxon>Onygenales</taxon>
        <taxon>Ajellomycetaceae</taxon>
        <taxon>Emergomyces</taxon>
    </lineage>
</organism>
<gene>
    <name evidence="2" type="ORF">EMCG_00356</name>
</gene>
<dbReference type="Proteomes" id="UP000034164">
    <property type="component" value="Unassembled WGS sequence"/>
</dbReference>
<evidence type="ECO:0000313" key="3">
    <source>
        <dbReference type="Proteomes" id="UP000034164"/>
    </source>
</evidence>
<dbReference type="VEuPathDB" id="FungiDB:EMCG_00356"/>
<feature type="compositionally biased region" description="Polar residues" evidence="1">
    <location>
        <begin position="193"/>
        <end position="222"/>
    </location>
</feature>
<reference evidence="3" key="1">
    <citation type="journal article" date="2015" name="PLoS Genet.">
        <title>The dynamic genome and transcriptome of the human fungal pathogen Blastomyces and close relative Emmonsia.</title>
        <authorList>
            <person name="Munoz J.F."/>
            <person name="Gauthier G.M."/>
            <person name="Desjardins C.A."/>
            <person name="Gallo J.E."/>
            <person name="Holder J."/>
            <person name="Sullivan T.D."/>
            <person name="Marty A.J."/>
            <person name="Carmen J.C."/>
            <person name="Chen Z."/>
            <person name="Ding L."/>
            <person name="Gujja S."/>
            <person name="Magrini V."/>
            <person name="Misas E."/>
            <person name="Mitreva M."/>
            <person name="Priest M."/>
            <person name="Saif S."/>
            <person name="Whiston E.A."/>
            <person name="Young S."/>
            <person name="Zeng Q."/>
            <person name="Goldman W.E."/>
            <person name="Mardis E.R."/>
            <person name="Taylor J.W."/>
            <person name="McEwen J.G."/>
            <person name="Clay O.K."/>
            <person name="Klein B.S."/>
            <person name="Cuomo C.A."/>
        </authorList>
    </citation>
    <scope>NUCLEOTIDE SEQUENCE [LARGE SCALE GENOMIC DNA]</scope>
    <source>
        <strain evidence="3">UAMH 3008</strain>
    </source>
</reference>
<accession>A0A0G2HX50</accession>
<feature type="region of interest" description="Disordered" evidence="1">
    <location>
        <begin position="118"/>
        <end position="256"/>
    </location>
</feature>
<proteinExistence type="predicted"/>
<dbReference type="AlphaFoldDB" id="A0A0G2HX50"/>
<feature type="compositionally biased region" description="Low complexity" evidence="1">
    <location>
        <begin position="10"/>
        <end position="21"/>
    </location>
</feature>
<evidence type="ECO:0000256" key="1">
    <source>
        <dbReference type="SAM" id="MobiDB-lite"/>
    </source>
</evidence>
<dbReference type="EMBL" id="LCZI01001058">
    <property type="protein sequence ID" value="KKZ62673.1"/>
    <property type="molecule type" value="Genomic_DNA"/>
</dbReference>
<feature type="compositionally biased region" description="Polar residues" evidence="1">
    <location>
        <begin position="125"/>
        <end position="140"/>
    </location>
</feature>
<sequence length="256" mass="27578">MPQPIRARGSSSSSPSSSPSSIRATCDPTEIRSNTVTPDPEEDCFGMAIFHEIEDHVAEMWDQAGERAFSAGVAFPQNIPTTYSAGAPLGYESTQEGGRNGGATAGVGYPVPWNPVSHHCLGEHTTPNELQSNSTRNTARPESPRLRPRNTNNNQLNGNTDLSSPGFSDGFLPGSAPNIPQHEDRGQRPRNPPNGQINGNGRSEQPTAPNRFQPNDTQNTPRPESRRIEPVNGNERLASHTTNSVSSDENSSEDSE</sequence>